<comment type="caution">
    <text evidence="4">The sequence shown here is derived from an EMBL/GenBank/DDBJ whole genome shotgun (WGS) entry which is preliminary data.</text>
</comment>
<evidence type="ECO:0000313" key="5">
    <source>
        <dbReference type="Proteomes" id="UP000179807"/>
    </source>
</evidence>
<protein>
    <recommendedName>
        <fullName evidence="3">C2 domain-containing protein</fullName>
    </recommendedName>
</protein>
<evidence type="ECO:0000256" key="2">
    <source>
        <dbReference type="ARBA" id="ARBA00022837"/>
    </source>
</evidence>
<name>A0A1J4KF34_9EUKA</name>
<dbReference type="InterPro" id="IPR035892">
    <property type="entry name" value="C2_domain_sf"/>
</dbReference>
<reference evidence="4" key="1">
    <citation type="submission" date="2016-10" db="EMBL/GenBank/DDBJ databases">
        <authorList>
            <person name="Benchimol M."/>
            <person name="Almeida L.G."/>
            <person name="Vasconcelos A.T."/>
            <person name="Perreira-Neves A."/>
            <person name="Rosa I.A."/>
            <person name="Tasca T."/>
            <person name="Bogo M.R."/>
            <person name="de Souza W."/>
        </authorList>
    </citation>
    <scope>NUCLEOTIDE SEQUENCE [LARGE SCALE GENOMIC DNA]</scope>
    <source>
        <strain evidence="4">K</strain>
    </source>
</reference>
<dbReference type="Proteomes" id="UP000179807">
    <property type="component" value="Unassembled WGS sequence"/>
</dbReference>
<proteinExistence type="predicted"/>
<evidence type="ECO:0000259" key="3">
    <source>
        <dbReference type="PROSITE" id="PS50004"/>
    </source>
</evidence>
<dbReference type="PANTHER" id="PTHR45911">
    <property type="entry name" value="C2 DOMAIN-CONTAINING PROTEIN"/>
    <property type="match status" value="1"/>
</dbReference>
<dbReference type="AlphaFoldDB" id="A0A1J4KF34"/>
<feature type="domain" description="C2" evidence="3">
    <location>
        <begin position="14"/>
        <end position="138"/>
    </location>
</feature>
<keyword evidence="5" id="KW-1185">Reference proteome</keyword>
<dbReference type="InterPro" id="IPR000008">
    <property type="entry name" value="C2_dom"/>
</dbReference>
<dbReference type="GeneID" id="94836783"/>
<dbReference type="RefSeq" id="XP_068362680.1">
    <property type="nucleotide sequence ID" value="XM_068502079.1"/>
</dbReference>
<keyword evidence="2" id="KW-0106">Calcium</keyword>
<dbReference type="Gene3D" id="2.60.40.150">
    <property type="entry name" value="C2 domain"/>
    <property type="match status" value="3"/>
</dbReference>
<dbReference type="VEuPathDB" id="TrichDB:TRFO_21600"/>
<dbReference type="PANTHER" id="PTHR45911:SF4">
    <property type="entry name" value="MULTIPLE C2 AND TRANSMEMBRANE DOMAIN-CONTAINING PROTEIN"/>
    <property type="match status" value="1"/>
</dbReference>
<dbReference type="CDD" id="cd00030">
    <property type="entry name" value="C2"/>
    <property type="match status" value="2"/>
</dbReference>
<organism evidence="4 5">
    <name type="scientific">Tritrichomonas foetus</name>
    <dbReference type="NCBI Taxonomy" id="1144522"/>
    <lineage>
        <taxon>Eukaryota</taxon>
        <taxon>Metamonada</taxon>
        <taxon>Parabasalia</taxon>
        <taxon>Tritrichomonadida</taxon>
        <taxon>Tritrichomonadidae</taxon>
        <taxon>Tritrichomonas</taxon>
    </lineage>
</organism>
<dbReference type="PROSITE" id="PS50004">
    <property type="entry name" value="C2"/>
    <property type="match status" value="1"/>
</dbReference>
<dbReference type="SUPFAM" id="SSF49562">
    <property type="entry name" value="C2 domain (Calcium/lipid-binding domain, CaLB)"/>
    <property type="match status" value="3"/>
</dbReference>
<evidence type="ECO:0000313" key="4">
    <source>
        <dbReference type="EMBL" id="OHT09544.1"/>
    </source>
</evidence>
<dbReference type="Pfam" id="PF00168">
    <property type="entry name" value="C2"/>
    <property type="match status" value="3"/>
</dbReference>
<dbReference type="SMART" id="SM00239">
    <property type="entry name" value="C2"/>
    <property type="match status" value="3"/>
</dbReference>
<evidence type="ECO:0000256" key="1">
    <source>
        <dbReference type="ARBA" id="ARBA00022723"/>
    </source>
</evidence>
<accession>A0A1J4KF34</accession>
<dbReference type="GO" id="GO:0005509">
    <property type="term" value="F:calcium ion binding"/>
    <property type="evidence" value="ECO:0007669"/>
    <property type="project" value="TreeGrafter"/>
</dbReference>
<dbReference type="GO" id="GO:0016020">
    <property type="term" value="C:membrane"/>
    <property type="evidence" value="ECO:0007669"/>
    <property type="project" value="TreeGrafter"/>
</dbReference>
<keyword evidence="1" id="KW-0479">Metal-binding</keyword>
<dbReference type="EMBL" id="MLAK01000637">
    <property type="protein sequence ID" value="OHT09544.1"/>
    <property type="molecule type" value="Genomic_DNA"/>
</dbReference>
<sequence length="643" mass="73339">MAENPEEMADVLAQHAEHAESQKVKKLKVYQTTYKINVRKISCKRLYNPNSDQTINPYVVFQVQGADARALTPAHAKTRGPVYTEELQLDGYCVGSDLLKVTVFTAKGEEPSPEDRCIAYAQIPICDLELGSIVSHTFKFFKSRDGKPLRDKRSKEGSAGTMTCEFHIADLGSISWEERKWGTTYYRAWIHFIKAENVPLINKNQPSPYLFTRIKPASNVQEQKTSTCIETTNPVWNELHCYMADDYAHQIVKLTLRTDVDGKPVDLATASFQLAQARPNEITTHNLSMNSGVGNPDEKGCIVRFRCQLLEKNKIPFDGSVAFKHDLFNVEVNVIEGKEITANPGDKPLCVLNIDKNIKKTRESNQPTEPQWDHRILFSRVEQRRYLELKVQDKHHRFGNVRLHLTRFPLNQETDNWYALHDAASGQVHLRIRLTRCDNDEIYDDDPEHHCHFEWQEINSDYSTDFTGYDSCSSSLSSTIHSSSERFHYEPRHAVDDYEDKPIRNQTVDGVLSNLLNVFQGQNAKSVYARISLHGKGHEKKKYNVETEPTEQFGDIELNKEFNFPRVKKGDSIRVTILEKFEEGDDVVVGFAEVPAKELGDETNVEISVSAPKNQKKALAKKFEGAEELGRVKLSLKSKVTFQ</sequence>
<gene>
    <name evidence="4" type="ORF">TRFO_21600</name>
</gene>